<evidence type="ECO:0000313" key="6">
    <source>
        <dbReference type="Proteomes" id="UP000238479"/>
    </source>
</evidence>
<dbReference type="InterPro" id="IPR036908">
    <property type="entry name" value="RlpA-like_sf"/>
</dbReference>
<dbReference type="InterPro" id="IPR039271">
    <property type="entry name" value="Kiwellin-like"/>
</dbReference>
<evidence type="ECO:0000256" key="4">
    <source>
        <dbReference type="ARBA" id="ARBA00022729"/>
    </source>
</evidence>
<comment type="caution">
    <text evidence="5">The sequence shown here is derived from an EMBL/GenBank/DDBJ whole genome shotgun (WGS) entry which is preliminary data.</text>
</comment>
<evidence type="ECO:0000256" key="3">
    <source>
        <dbReference type="ARBA" id="ARBA00022525"/>
    </source>
</evidence>
<sequence length="94" mass="10419">MQQREYVRLLQKRQALPHLQVLTTCVTKATLTLNSFQKGGDGGGASECDGRYHSDSTPVVALSTGWFNNSKRCLYYITIHANGRSVKAKVVDEC</sequence>
<evidence type="ECO:0000256" key="2">
    <source>
        <dbReference type="ARBA" id="ARBA00005592"/>
    </source>
</evidence>
<dbReference type="Gene3D" id="2.40.40.10">
    <property type="entry name" value="RlpA-like domain"/>
    <property type="match status" value="1"/>
</dbReference>
<evidence type="ECO:0000313" key="5">
    <source>
        <dbReference type="EMBL" id="PRQ58006.1"/>
    </source>
</evidence>
<comment type="subcellular location">
    <subcellularLocation>
        <location evidence="1">Secreted</location>
    </subcellularLocation>
</comment>
<dbReference type="GO" id="GO:0005576">
    <property type="term" value="C:extracellular region"/>
    <property type="evidence" value="ECO:0007669"/>
    <property type="project" value="UniProtKB-SubCell"/>
</dbReference>
<accession>A0A2P6SH98</accession>
<keyword evidence="3" id="KW-0964">Secreted</keyword>
<name>A0A2P6SH98_ROSCH</name>
<reference evidence="5 6" key="1">
    <citation type="journal article" date="2018" name="Nat. Genet.">
        <title>The Rosa genome provides new insights in the design of modern roses.</title>
        <authorList>
            <person name="Bendahmane M."/>
        </authorList>
    </citation>
    <scope>NUCLEOTIDE SEQUENCE [LARGE SCALE GENOMIC DNA]</scope>
    <source>
        <strain evidence="6">cv. Old Blush</strain>
    </source>
</reference>
<dbReference type="EMBL" id="PDCK01000039">
    <property type="protein sequence ID" value="PRQ58006.1"/>
    <property type="molecule type" value="Genomic_DNA"/>
</dbReference>
<evidence type="ECO:0000256" key="1">
    <source>
        <dbReference type="ARBA" id="ARBA00004613"/>
    </source>
</evidence>
<dbReference type="Gramene" id="PRQ58006">
    <property type="protein sequence ID" value="PRQ58006"/>
    <property type="gene ID" value="RchiOBHm_Chr1g0354521"/>
</dbReference>
<dbReference type="OMA" id="YITIHAN"/>
<dbReference type="Pfam" id="PF24300">
    <property type="entry name" value="KWL1"/>
    <property type="match status" value="1"/>
</dbReference>
<dbReference type="AlphaFoldDB" id="A0A2P6SH98"/>
<protein>
    <submittedName>
        <fullName evidence="5">Putative rlpA-like protein, double-psi beta-barrel</fullName>
    </submittedName>
</protein>
<proteinExistence type="inferred from homology"/>
<dbReference type="CDD" id="cd22270">
    <property type="entry name" value="DPBB_kiwellin-like"/>
    <property type="match status" value="1"/>
</dbReference>
<dbReference type="PANTHER" id="PTHR33191:SF77">
    <property type="entry name" value="RIPENING-RELATED PROTEIN 1"/>
    <property type="match status" value="1"/>
</dbReference>
<dbReference type="Proteomes" id="UP000238479">
    <property type="component" value="Chromosome 1"/>
</dbReference>
<gene>
    <name evidence="5" type="ORF">RchiOBHm_Chr1g0354521</name>
</gene>
<keyword evidence="6" id="KW-1185">Reference proteome</keyword>
<dbReference type="PANTHER" id="PTHR33191">
    <property type="entry name" value="RIPENING-RELATED PROTEIN 2-RELATED"/>
    <property type="match status" value="1"/>
</dbReference>
<organism evidence="5 6">
    <name type="scientific">Rosa chinensis</name>
    <name type="common">China rose</name>
    <dbReference type="NCBI Taxonomy" id="74649"/>
    <lineage>
        <taxon>Eukaryota</taxon>
        <taxon>Viridiplantae</taxon>
        <taxon>Streptophyta</taxon>
        <taxon>Embryophyta</taxon>
        <taxon>Tracheophyta</taxon>
        <taxon>Spermatophyta</taxon>
        <taxon>Magnoliopsida</taxon>
        <taxon>eudicotyledons</taxon>
        <taxon>Gunneridae</taxon>
        <taxon>Pentapetalae</taxon>
        <taxon>rosids</taxon>
        <taxon>fabids</taxon>
        <taxon>Rosales</taxon>
        <taxon>Rosaceae</taxon>
        <taxon>Rosoideae</taxon>
        <taxon>Rosoideae incertae sedis</taxon>
        <taxon>Rosa</taxon>
    </lineage>
</organism>
<comment type="similarity">
    <text evidence="2">Belongs to the kiwellin family.</text>
</comment>
<dbReference type="SUPFAM" id="SSF50685">
    <property type="entry name" value="Barwin-like endoglucanases"/>
    <property type="match status" value="1"/>
</dbReference>
<dbReference type="STRING" id="74649.A0A2P6SH98"/>
<keyword evidence="4" id="KW-0732">Signal</keyword>